<evidence type="ECO:0000313" key="4">
    <source>
        <dbReference type="Proteomes" id="UP001057375"/>
    </source>
</evidence>
<sequence>MDSHSDSSEAEFRRVSNPTGRGQGIHSIETTYNQLLRSYEDNVEVFQQKQREEEDRLDKHIQLLQSRIKREEELLEEEISLFQHRTSEIERIERGKMKKKIDETAKYCRDQIEHLDMLDDENRKRYELKLQQLSLEMHHFIEHMKSEEVKTQSIEKIEITKLKKRLSRLRQTSFDVKAGEDEVFHGLKDIFDKTLRDVKHEIGLVVDHIKHLQVKLPSTRDIQMSLRKEALEQEVLALQSMKTSLLGQLVE</sequence>
<evidence type="ECO:0000256" key="1">
    <source>
        <dbReference type="SAM" id="Coils"/>
    </source>
</evidence>
<reference evidence="3" key="1">
    <citation type="submission" date="2022-03" db="EMBL/GenBank/DDBJ databases">
        <title>Draft genome sequence of Aduncisulcus paluster, a free-living microaerophilic Fornicata.</title>
        <authorList>
            <person name="Yuyama I."/>
            <person name="Kume K."/>
            <person name="Tamura T."/>
            <person name="Inagaki Y."/>
            <person name="Hashimoto T."/>
        </authorList>
    </citation>
    <scope>NUCLEOTIDE SEQUENCE</scope>
    <source>
        <strain evidence="3">NY0171</strain>
    </source>
</reference>
<organism evidence="3 4">
    <name type="scientific">Aduncisulcus paluster</name>
    <dbReference type="NCBI Taxonomy" id="2918883"/>
    <lineage>
        <taxon>Eukaryota</taxon>
        <taxon>Metamonada</taxon>
        <taxon>Carpediemonas-like organisms</taxon>
        <taxon>Aduncisulcus</taxon>
    </lineage>
</organism>
<protein>
    <submittedName>
        <fullName evidence="3">Uncharacterized protein</fullName>
    </submittedName>
</protein>
<feature type="coiled-coil region" evidence="1">
    <location>
        <begin position="36"/>
        <end position="81"/>
    </location>
</feature>
<keyword evidence="1" id="KW-0175">Coiled coil</keyword>
<dbReference type="EMBL" id="BQXS01011853">
    <property type="protein sequence ID" value="GKT17481.1"/>
    <property type="molecule type" value="Genomic_DNA"/>
</dbReference>
<feature type="region of interest" description="Disordered" evidence="2">
    <location>
        <begin position="1"/>
        <end position="26"/>
    </location>
</feature>
<proteinExistence type="predicted"/>
<keyword evidence="4" id="KW-1185">Reference proteome</keyword>
<evidence type="ECO:0000256" key="2">
    <source>
        <dbReference type="SAM" id="MobiDB-lite"/>
    </source>
</evidence>
<comment type="caution">
    <text evidence="3">The sequence shown here is derived from an EMBL/GenBank/DDBJ whole genome shotgun (WGS) entry which is preliminary data.</text>
</comment>
<evidence type="ECO:0000313" key="3">
    <source>
        <dbReference type="EMBL" id="GKT17481.1"/>
    </source>
</evidence>
<feature type="compositionally biased region" description="Basic and acidic residues" evidence="2">
    <location>
        <begin position="1"/>
        <end position="14"/>
    </location>
</feature>
<accession>A0ABQ5JUE3</accession>
<name>A0ABQ5JUE3_9EUKA</name>
<gene>
    <name evidence="3" type="ORF">ADUPG1_011110</name>
</gene>
<dbReference type="Proteomes" id="UP001057375">
    <property type="component" value="Unassembled WGS sequence"/>
</dbReference>